<dbReference type="SUPFAM" id="SSF52980">
    <property type="entry name" value="Restriction endonuclease-like"/>
    <property type="match status" value="1"/>
</dbReference>
<gene>
    <name evidence="2" type="ORF">DFR68_104417</name>
</gene>
<proteinExistence type="predicted"/>
<keyword evidence="2" id="KW-0255">Endonuclease</keyword>
<dbReference type="CDD" id="cd06260">
    <property type="entry name" value="DUF820-like"/>
    <property type="match status" value="1"/>
</dbReference>
<comment type="caution">
    <text evidence="2">The sequence shown here is derived from an EMBL/GenBank/DDBJ whole genome shotgun (WGS) entry which is preliminary data.</text>
</comment>
<organism evidence="2 3">
    <name type="scientific">Nocardia mexicana</name>
    <dbReference type="NCBI Taxonomy" id="279262"/>
    <lineage>
        <taxon>Bacteria</taxon>
        <taxon>Bacillati</taxon>
        <taxon>Actinomycetota</taxon>
        <taxon>Actinomycetes</taxon>
        <taxon>Mycobacteriales</taxon>
        <taxon>Nocardiaceae</taxon>
        <taxon>Nocardia</taxon>
    </lineage>
</organism>
<accession>A0A370H6C9</accession>
<dbReference type="RefSeq" id="WP_084519234.1">
    <property type="nucleotide sequence ID" value="NZ_QQAZ01000004.1"/>
</dbReference>
<reference evidence="2 3" key="1">
    <citation type="submission" date="2018-07" db="EMBL/GenBank/DDBJ databases">
        <title>Genomic Encyclopedia of Type Strains, Phase IV (KMG-IV): sequencing the most valuable type-strain genomes for metagenomic binning, comparative biology and taxonomic classification.</title>
        <authorList>
            <person name="Goeker M."/>
        </authorList>
    </citation>
    <scope>NUCLEOTIDE SEQUENCE [LARGE SCALE GENOMIC DNA]</scope>
    <source>
        <strain evidence="2 3">DSM 44952</strain>
    </source>
</reference>
<sequence length="200" mass="22610">MTVAQHDSDEPIRGRMVLLPTPPSDGFTAEDLPRLIEVVDGRFELLDGDVVMMAPATHWHDEVIDILKFALRRIAPRSLVIATEKGVNLGGSVPEPDVLAVSRDAVQSESLLFEPEDVHLAIEVVSPRTKTKDRKLRPVQYAEAGIKYFWRVENENDEMVVYTFELLPEGGCYTPSGVFRKRLQIERPFSIDIELPEVTW</sequence>
<evidence type="ECO:0000259" key="1">
    <source>
        <dbReference type="Pfam" id="PF05685"/>
    </source>
</evidence>
<dbReference type="Pfam" id="PF05685">
    <property type="entry name" value="Uma2"/>
    <property type="match status" value="1"/>
</dbReference>
<protein>
    <submittedName>
        <fullName evidence="2">Uma2 family endonuclease</fullName>
    </submittedName>
</protein>
<dbReference type="OrthoDB" id="9799703at2"/>
<dbReference type="GO" id="GO:0004519">
    <property type="term" value="F:endonuclease activity"/>
    <property type="evidence" value="ECO:0007669"/>
    <property type="project" value="UniProtKB-KW"/>
</dbReference>
<dbReference type="AlphaFoldDB" id="A0A370H6C9"/>
<dbReference type="PANTHER" id="PTHR35400:SF3">
    <property type="entry name" value="SLL1072 PROTEIN"/>
    <property type="match status" value="1"/>
</dbReference>
<keyword evidence="2" id="KW-0378">Hydrolase</keyword>
<dbReference type="Proteomes" id="UP000255355">
    <property type="component" value="Unassembled WGS sequence"/>
</dbReference>
<evidence type="ECO:0000313" key="3">
    <source>
        <dbReference type="Proteomes" id="UP000255355"/>
    </source>
</evidence>
<dbReference type="InterPro" id="IPR012296">
    <property type="entry name" value="Nuclease_put_TT1808"/>
</dbReference>
<keyword evidence="3" id="KW-1185">Reference proteome</keyword>
<feature type="domain" description="Putative restriction endonuclease" evidence="1">
    <location>
        <begin position="31"/>
        <end position="195"/>
    </location>
</feature>
<name>A0A370H6C9_9NOCA</name>
<dbReference type="Gene3D" id="3.90.1570.10">
    <property type="entry name" value="tt1808, chain A"/>
    <property type="match status" value="1"/>
</dbReference>
<dbReference type="InterPro" id="IPR011335">
    <property type="entry name" value="Restrct_endonuc-II-like"/>
</dbReference>
<keyword evidence="2" id="KW-0540">Nuclease</keyword>
<dbReference type="EMBL" id="QQAZ01000004">
    <property type="protein sequence ID" value="RDI51933.1"/>
    <property type="molecule type" value="Genomic_DNA"/>
</dbReference>
<evidence type="ECO:0000313" key="2">
    <source>
        <dbReference type="EMBL" id="RDI51933.1"/>
    </source>
</evidence>
<dbReference type="PANTHER" id="PTHR35400">
    <property type="entry name" value="SLR1083 PROTEIN"/>
    <property type="match status" value="1"/>
</dbReference>
<dbReference type="STRING" id="1210089.GCA_001613165_01452"/>
<dbReference type="InterPro" id="IPR008538">
    <property type="entry name" value="Uma2"/>
</dbReference>